<protein>
    <submittedName>
        <fullName evidence="1">Uncharacterized protein</fullName>
    </submittedName>
</protein>
<evidence type="ECO:0000313" key="2">
    <source>
        <dbReference type="Proteomes" id="UP000321570"/>
    </source>
</evidence>
<reference evidence="1 2" key="1">
    <citation type="submission" date="2019-07" db="EMBL/GenBank/DDBJ databases">
        <authorList>
            <person name="Jastrzebski P J."/>
            <person name="Paukszto L."/>
            <person name="Jastrzebski P J."/>
        </authorList>
    </citation>
    <scope>NUCLEOTIDE SEQUENCE [LARGE SCALE GENOMIC DNA]</scope>
    <source>
        <strain evidence="1 2">WMS-il1</strain>
    </source>
</reference>
<gene>
    <name evidence="1" type="ORF">WMSIL1_LOCUS8159</name>
</gene>
<feature type="non-terminal residue" evidence="1">
    <location>
        <position position="50"/>
    </location>
</feature>
<proteinExistence type="predicted"/>
<dbReference type="EMBL" id="CABIJS010000321">
    <property type="protein sequence ID" value="VUZ48850.1"/>
    <property type="molecule type" value="Genomic_DNA"/>
</dbReference>
<evidence type="ECO:0000313" key="1">
    <source>
        <dbReference type="EMBL" id="VUZ48850.1"/>
    </source>
</evidence>
<accession>A0A564YNU1</accession>
<keyword evidence="2" id="KW-1185">Reference proteome</keyword>
<dbReference type="AlphaFoldDB" id="A0A564YNU1"/>
<sequence>MNLKVFEMSYQMADNMSVYFQTWHLLNSSFNRMQTKIIWLKVGKFFMWWD</sequence>
<name>A0A564YNU1_HYMDI</name>
<organism evidence="1 2">
    <name type="scientific">Hymenolepis diminuta</name>
    <name type="common">Rat tapeworm</name>
    <dbReference type="NCBI Taxonomy" id="6216"/>
    <lineage>
        <taxon>Eukaryota</taxon>
        <taxon>Metazoa</taxon>
        <taxon>Spiralia</taxon>
        <taxon>Lophotrochozoa</taxon>
        <taxon>Platyhelminthes</taxon>
        <taxon>Cestoda</taxon>
        <taxon>Eucestoda</taxon>
        <taxon>Cyclophyllidea</taxon>
        <taxon>Hymenolepididae</taxon>
        <taxon>Hymenolepis</taxon>
    </lineage>
</organism>
<dbReference type="Proteomes" id="UP000321570">
    <property type="component" value="Unassembled WGS sequence"/>
</dbReference>